<name>A0A9J6G1L6_HAELO</name>
<dbReference type="PANTHER" id="PTHR24252:SF7">
    <property type="entry name" value="HYALIN"/>
    <property type="match status" value="1"/>
</dbReference>
<organism evidence="3 4">
    <name type="scientific">Haemaphysalis longicornis</name>
    <name type="common">Bush tick</name>
    <dbReference type="NCBI Taxonomy" id="44386"/>
    <lineage>
        <taxon>Eukaryota</taxon>
        <taxon>Metazoa</taxon>
        <taxon>Ecdysozoa</taxon>
        <taxon>Arthropoda</taxon>
        <taxon>Chelicerata</taxon>
        <taxon>Arachnida</taxon>
        <taxon>Acari</taxon>
        <taxon>Parasitiformes</taxon>
        <taxon>Ixodida</taxon>
        <taxon>Ixodoidea</taxon>
        <taxon>Ixodidae</taxon>
        <taxon>Haemaphysalinae</taxon>
        <taxon>Haemaphysalis</taxon>
    </lineage>
</organism>
<feature type="domain" description="Peptidase S1" evidence="2">
    <location>
        <begin position="29"/>
        <end position="94"/>
    </location>
</feature>
<reference evidence="3 4" key="1">
    <citation type="journal article" date="2020" name="Cell">
        <title>Large-Scale Comparative Analyses of Tick Genomes Elucidate Their Genetic Diversity and Vector Capacities.</title>
        <authorList>
            <consortium name="Tick Genome and Microbiome Consortium (TIGMIC)"/>
            <person name="Jia N."/>
            <person name="Wang J."/>
            <person name="Shi W."/>
            <person name="Du L."/>
            <person name="Sun Y."/>
            <person name="Zhan W."/>
            <person name="Jiang J.F."/>
            <person name="Wang Q."/>
            <person name="Zhang B."/>
            <person name="Ji P."/>
            <person name="Bell-Sakyi L."/>
            <person name="Cui X.M."/>
            <person name="Yuan T.T."/>
            <person name="Jiang B.G."/>
            <person name="Yang W.F."/>
            <person name="Lam T.T."/>
            <person name="Chang Q.C."/>
            <person name="Ding S.J."/>
            <person name="Wang X.J."/>
            <person name="Zhu J.G."/>
            <person name="Ruan X.D."/>
            <person name="Zhao L."/>
            <person name="Wei J.T."/>
            <person name="Ye R.Z."/>
            <person name="Que T.C."/>
            <person name="Du C.H."/>
            <person name="Zhou Y.H."/>
            <person name="Cheng J.X."/>
            <person name="Dai P.F."/>
            <person name="Guo W.B."/>
            <person name="Han X.H."/>
            <person name="Huang E.J."/>
            <person name="Li L.F."/>
            <person name="Wei W."/>
            <person name="Gao Y.C."/>
            <person name="Liu J.Z."/>
            <person name="Shao H.Z."/>
            <person name="Wang X."/>
            <person name="Wang C.C."/>
            <person name="Yang T.C."/>
            <person name="Huo Q.B."/>
            <person name="Li W."/>
            <person name="Chen H.Y."/>
            <person name="Chen S.E."/>
            <person name="Zhou L.G."/>
            <person name="Ni X.B."/>
            <person name="Tian J.H."/>
            <person name="Sheng Y."/>
            <person name="Liu T."/>
            <person name="Pan Y.S."/>
            <person name="Xia L.Y."/>
            <person name="Li J."/>
            <person name="Zhao F."/>
            <person name="Cao W.C."/>
        </authorList>
    </citation>
    <scope>NUCLEOTIDE SEQUENCE [LARGE SCALE GENOMIC DNA]</scope>
    <source>
        <strain evidence="3">HaeL-2018</strain>
    </source>
</reference>
<proteinExistence type="predicted"/>
<dbReference type="AlphaFoldDB" id="A0A9J6G1L6"/>
<gene>
    <name evidence="3" type="ORF">HPB48_012406</name>
</gene>
<dbReference type="EMBL" id="JABSTR010000004">
    <property type="protein sequence ID" value="KAH9369330.1"/>
    <property type="molecule type" value="Genomic_DNA"/>
</dbReference>
<evidence type="ECO:0000256" key="1">
    <source>
        <dbReference type="ARBA" id="ARBA00023157"/>
    </source>
</evidence>
<dbReference type="InterPro" id="IPR043504">
    <property type="entry name" value="Peptidase_S1_PA_chymotrypsin"/>
</dbReference>
<dbReference type="Pfam" id="PF00089">
    <property type="entry name" value="Trypsin"/>
    <property type="match status" value="1"/>
</dbReference>
<dbReference type="GO" id="GO:0006508">
    <property type="term" value="P:proteolysis"/>
    <property type="evidence" value="ECO:0007669"/>
    <property type="project" value="InterPro"/>
</dbReference>
<dbReference type="Proteomes" id="UP000821853">
    <property type="component" value="Chromosome 2"/>
</dbReference>
<evidence type="ECO:0000313" key="4">
    <source>
        <dbReference type="Proteomes" id="UP000821853"/>
    </source>
</evidence>
<keyword evidence="1" id="KW-1015">Disulfide bond</keyword>
<dbReference type="Gene3D" id="2.40.10.10">
    <property type="entry name" value="Trypsin-like serine proteases"/>
    <property type="match status" value="1"/>
</dbReference>
<dbReference type="OrthoDB" id="6380398at2759"/>
<protein>
    <recommendedName>
        <fullName evidence="2">Peptidase S1 domain-containing protein</fullName>
    </recommendedName>
</protein>
<evidence type="ECO:0000313" key="3">
    <source>
        <dbReference type="EMBL" id="KAH9369330.1"/>
    </source>
</evidence>
<keyword evidence="4" id="KW-1185">Reference proteome</keyword>
<dbReference type="VEuPathDB" id="VectorBase:HLOH_044104"/>
<dbReference type="PANTHER" id="PTHR24252">
    <property type="entry name" value="ACROSIN-RELATED"/>
    <property type="match status" value="1"/>
</dbReference>
<dbReference type="InterPro" id="IPR001254">
    <property type="entry name" value="Trypsin_dom"/>
</dbReference>
<dbReference type="SUPFAM" id="SSF50494">
    <property type="entry name" value="Trypsin-like serine proteases"/>
    <property type="match status" value="1"/>
</dbReference>
<accession>A0A9J6G1L6</accession>
<sequence>MVHTWSRSQGKRAPKLTVLYGHATLALARRVSVTRTTLHPDYYDRTLKNDIALIELSRDLAFSENVQPVCLPDHDFPPLPTYTGIVAGWGYTADRCDVICIDDVSKRGNVVESVCKGKKG</sequence>
<comment type="caution">
    <text evidence="3">The sequence shown here is derived from an EMBL/GenBank/DDBJ whole genome shotgun (WGS) entry which is preliminary data.</text>
</comment>
<dbReference type="InterPro" id="IPR009003">
    <property type="entry name" value="Peptidase_S1_PA"/>
</dbReference>
<evidence type="ECO:0000259" key="2">
    <source>
        <dbReference type="Pfam" id="PF00089"/>
    </source>
</evidence>
<dbReference type="GO" id="GO:0004252">
    <property type="term" value="F:serine-type endopeptidase activity"/>
    <property type="evidence" value="ECO:0007669"/>
    <property type="project" value="InterPro"/>
</dbReference>